<comment type="subcellular location">
    <subcellularLocation>
        <location evidence="8">Cell membrane</location>
        <topology evidence="8">Multi-pass membrane protein</topology>
    </subcellularLocation>
</comment>
<dbReference type="GO" id="GO:0005384">
    <property type="term" value="F:manganese ion transmembrane transporter activity"/>
    <property type="evidence" value="ECO:0007669"/>
    <property type="project" value="UniProtKB-UniRule"/>
</dbReference>
<dbReference type="PANTHER" id="PTHR35529:SF1">
    <property type="entry name" value="MANGANESE EFFLUX PUMP MNTP-RELATED"/>
    <property type="match status" value="1"/>
</dbReference>
<dbReference type="InterPro" id="IPR003810">
    <property type="entry name" value="Mntp/YtaF"/>
</dbReference>
<organism evidence="9 11">
    <name type="scientific">Clostridium coskatii</name>
    <dbReference type="NCBI Taxonomy" id="1705578"/>
    <lineage>
        <taxon>Bacteria</taxon>
        <taxon>Bacillati</taxon>
        <taxon>Bacillota</taxon>
        <taxon>Clostridia</taxon>
        <taxon>Eubacteriales</taxon>
        <taxon>Clostridiaceae</taxon>
        <taxon>Clostridium</taxon>
    </lineage>
</organism>
<keyword evidence="1 8" id="KW-0813">Transport</keyword>
<name>A0A166SVA9_9CLOT</name>
<keyword evidence="6 8" id="KW-0472">Membrane</keyword>
<keyword evidence="3 8" id="KW-0812">Transmembrane</keyword>
<feature type="transmembrane region" description="Helical" evidence="8">
    <location>
        <begin position="96"/>
        <end position="118"/>
    </location>
</feature>
<keyword evidence="4 8" id="KW-1133">Transmembrane helix</keyword>
<dbReference type="PATRIC" id="fig|1705578.3.peg.1083"/>
<dbReference type="Proteomes" id="UP000093694">
    <property type="component" value="Unassembled WGS sequence"/>
</dbReference>
<feature type="transmembrane region" description="Helical" evidence="8">
    <location>
        <begin position="164"/>
        <end position="183"/>
    </location>
</feature>
<comment type="similarity">
    <text evidence="8">Belongs to the MntP (TC 9.B.29) family.</text>
</comment>
<dbReference type="Proteomes" id="UP000077384">
    <property type="component" value="Unassembled WGS sequence"/>
</dbReference>
<keyword evidence="12" id="KW-1185">Reference proteome</keyword>
<proteinExistence type="inferred from homology"/>
<dbReference type="GO" id="GO:0005886">
    <property type="term" value="C:plasma membrane"/>
    <property type="evidence" value="ECO:0007669"/>
    <property type="project" value="UniProtKB-SubCell"/>
</dbReference>
<evidence type="ECO:0000313" key="12">
    <source>
        <dbReference type="Proteomes" id="UP000093694"/>
    </source>
</evidence>
<dbReference type="Pfam" id="PF02659">
    <property type="entry name" value="Mntp"/>
    <property type="match status" value="1"/>
</dbReference>
<feature type="transmembrane region" description="Helical" evidence="8">
    <location>
        <begin position="6"/>
        <end position="26"/>
    </location>
</feature>
<evidence type="ECO:0000256" key="4">
    <source>
        <dbReference type="ARBA" id="ARBA00022989"/>
    </source>
</evidence>
<evidence type="ECO:0000256" key="6">
    <source>
        <dbReference type="ARBA" id="ARBA00023136"/>
    </source>
</evidence>
<comment type="function">
    <text evidence="8">Probably functions as a manganese efflux pump.</text>
</comment>
<dbReference type="PANTHER" id="PTHR35529">
    <property type="entry name" value="MANGANESE EFFLUX PUMP MNTP-RELATED"/>
    <property type="match status" value="1"/>
</dbReference>
<feature type="transmembrane region" description="Helical" evidence="8">
    <location>
        <begin position="38"/>
        <end position="57"/>
    </location>
</feature>
<feature type="transmembrane region" description="Helical" evidence="8">
    <location>
        <begin position="63"/>
        <end position="84"/>
    </location>
</feature>
<keyword evidence="5 8" id="KW-0406">Ion transport</keyword>
<evidence type="ECO:0000256" key="1">
    <source>
        <dbReference type="ARBA" id="ARBA00022448"/>
    </source>
</evidence>
<dbReference type="RefSeq" id="WP_013237288.1">
    <property type="nucleotide sequence ID" value="NZ_LITQ01000017.1"/>
</dbReference>
<dbReference type="HAMAP" id="MF_01521">
    <property type="entry name" value="MntP_pump"/>
    <property type="match status" value="1"/>
</dbReference>
<evidence type="ECO:0000256" key="7">
    <source>
        <dbReference type="ARBA" id="ARBA00023211"/>
    </source>
</evidence>
<evidence type="ECO:0000313" key="11">
    <source>
        <dbReference type="Proteomes" id="UP000077384"/>
    </source>
</evidence>
<evidence type="ECO:0000313" key="10">
    <source>
        <dbReference type="EMBL" id="OBR92141.1"/>
    </source>
</evidence>
<dbReference type="EMBL" id="LITQ01000017">
    <property type="protein sequence ID" value="OAA92814.1"/>
    <property type="molecule type" value="Genomic_DNA"/>
</dbReference>
<evidence type="ECO:0000256" key="5">
    <source>
        <dbReference type="ARBA" id="ARBA00023065"/>
    </source>
</evidence>
<reference evidence="10 12" key="2">
    <citation type="journal article" date="2016" name="Front. Microbiol.">
        <title>Industrial Acetogenic Biocatalysts: A Comparative Metabolic and Genomic Analysis.</title>
        <authorList>
            <person name="Bengelsdorf F."/>
            <person name="Poehlein A."/>
            <person name="Sonja S."/>
            <person name="Erz C."/>
            <person name="Hummel T."/>
            <person name="Hoffmeister S."/>
            <person name="Daniel R."/>
            <person name="Durre P."/>
        </authorList>
    </citation>
    <scope>NUCLEOTIDE SEQUENCE [LARGE SCALE GENOMIC DNA]</scope>
    <source>
        <strain evidence="10 12">PTA-10522</strain>
    </source>
</reference>
<keyword evidence="7 8" id="KW-0464">Manganese</keyword>
<comment type="caution">
    <text evidence="9">The sequence shown here is derived from an EMBL/GenBank/DDBJ whole genome shotgun (WGS) entry which is preliminary data.</text>
</comment>
<sequence>MKFYFLLLIAVALSLDAFGVSLCVGLNGAVEKRNKFQLSFSCGFFQFFFAICGAYAGFLFNTYIASVPQVIGGALVSIVGIFMVKEGLGSKGECILIKPGMILVLGVSVSIDAMVIGFTTLNNIANRIDLLISTVFIGLITFIMCLFAFFISKYLQKIHIVSKYADYIGGVILIIFGIKMMFFK</sequence>
<evidence type="ECO:0000256" key="3">
    <source>
        <dbReference type="ARBA" id="ARBA00022692"/>
    </source>
</evidence>
<accession>A0A166SVA9</accession>
<evidence type="ECO:0000256" key="8">
    <source>
        <dbReference type="HAMAP-Rule" id="MF_01521"/>
    </source>
</evidence>
<dbReference type="EMBL" id="LROR01000061">
    <property type="protein sequence ID" value="OBR92141.1"/>
    <property type="molecule type" value="Genomic_DNA"/>
</dbReference>
<evidence type="ECO:0000313" key="9">
    <source>
        <dbReference type="EMBL" id="OAA92814.1"/>
    </source>
</evidence>
<feature type="transmembrane region" description="Helical" evidence="8">
    <location>
        <begin position="130"/>
        <end position="152"/>
    </location>
</feature>
<evidence type="ECO:0000256" key="2">
    <source>
        <dbReference type="ARBA" id="ARBA00022475"/>
    </source>
</evidence>
<reference evidence="9 11" key="1">
    <citation type="journal article" date="2015" name="Biotechnol. Bioeng.">
        <title>Genome sequence and phenotypic characterization of Caulobacter segnis.</title>
        <authorList>
            <person name="Patel S."/>
            <person name="Fletcher B."/>
            <person name="Scott D.C."/>
            <person name="Ely B."/>
        </authorList>
    </citation>
    <scope>NUCLEOTIDE SEQUENCE [LARGE SCALE GENOMIC DNA]</scope>
    <source>
        <strain evidence="9 11">PS02</strain>
    </source>
</reference>
<protein>
    <recommendedName>
        <fullName evidence="8">Putative manganese efflux pump MntP</fullName>
    </recommendedName>
</protein>
<dbReference type="InterPro" id="IPR022929">
    <property type="entry name" value="Put_MntP"/>
</dbReference>
<keyword evidence="2 8" id="KW-1003">Cell membrane</keyword>
<dbReference type="AlphaFoldDB" id="A0A166SVA9"/>
<gene>
    <name evidence="9" type="primary">mntP_3</name>
    <name evidence="8" type="synonym">mntP</name>
    <name evidence="10" type="synonym">mntP_2</name>
    <name evidence="10" type="ORF">CLCOS_31360</name>
    <name evidence="9" type="ORF">WX73_00698</name>
</gene>